<dbReference type="RefSeq" id="WP_380051125.1">
    <property type="nucleotide sequence ID" value="NZ_JBHSOH010000032.1"/>
</dbReference>
<organism evidence="2 3">
    <name type="scientific">Deinococcus petrolearius</name>
    <dbReference type="NCBI Taxonomy" id="1751295"/>
    <lineage>
        <taxon>Bacteria</taxon>
        <taxon>Thermotogati</taxon>
        <taxon>Deinococcota</taxon>
        <taxon>Deinococci</taxon>
        <taxon>Deinococcales</taxon>
        <taxon>Deinococcaceae</taxon>
        <taxon>Deinococcus</taxon>
    </lineage>
</organism>
<protein>
    <recommendedName>
        <fullName evidence="4">DUF2834 domain-containing protein</fullName>
    </recommendedName>
</protein>
<dbReference type="Proteomes" id="UP001595979">
    <property type="component" value="Unassembled WGS sequence"/>
</dbReference>
<gene>
    <name evidence="2" type="ORF">ACFPQ6_15645</name>
</gene>
<keyword evidence="3" id="KW-1185">Reference proteome</keyword>
<comment type="caution">
    <text evidence="2">The sequence shown here is derived from an EMBL/GenBank/DDBJ whole genome shotgun (WGS) entry which is preliminary data.</text>
</comment>
<feature type="transmembrane region" description="Helical" evidence="1">
    <location>
        <begin position="15"/>
        <end position="32"/>
    </location>
</feature>
<name>A0ABW1DN17_9DEIO</name>
<evidence type="ECO:0008006" key="4">
    <source>
        <dbReference type="Google" id="ProtNLM"/>
    </source>
</evidence>
<proteinExistence type="predicted"/>
<feature type="transmembrane region" description="Helical" evidence="1">
    <location>
        <begin position="53"/>
        <end position="71"/>
    </location>
</feature>
<keyword evidence="1" id="KW-1133">Transmembrane helix</keyword>
<reference evidence="3" key="1">
    <citation type="journal article" date="2019" name="Int. J. Syst. Evol. Microbiol.">
        <title>The Global Catalogue of Microorganisms (GCM) 10K type strain sequencing project: providing services to taxonomists for standard genome sequencing and annotation.</title>
        <authorList>
            <consortium name="The Broad Institute Genomics Platform"/>
            <consortium name="The Broad Institute Genome Sequencing Center for Infectious Disease"/>
            <person name="Wu L."/>
            <person name="Ma J."/>
        </authorList>
    </citation>
    <scope>NUCLEOTIDE SEQUENCE [LARGE SCALE GENOMIC DNA]</scope>
    <source>
        <strain evidence="3">CGMCC 1.15053</strain>
    </source>
</reference>
<evidence type="ECO:0000256" key="1">
    <source>
        <dbReference type="SAM" id="Phobius"/>
    </source>
</evidence>
<feature type="transmembrane region" description="Helical" evidence="1">
    <location>
        <begin position="77"/>
        <end position="99"/>
    </location>
</feature>
<sequence length="118" mass="12972">MPPLDAYRRSSPERLRLLLSLLALLVLTAVFGRRREGDLGTRGTLRRSAFARVMFADIGALSTLGALYLVLEGRTAMRVPAALATLFAGSFALLPALAYEDWAALRRTQKGRESRPRA</sequence>
<accession>A0ABW1DN17</accession>
<evidence type="ECO:0000313" key="3">
    <source>
        <dbReference type="Proteomes" id="UP001595979"/>
    </source>
</evidence>
<evidence type="ECO:0000313" key="2">
    <source>
        <dbReference type="EMBL" id="MFC5849739.1"/>
    </source>
</evidence>
<keyword evidence="1" id="KW-0472">Membrane</keyword>
<dbReference type="EMBL" id="JBHSOH010000032">
    <property type="protein sequence ID" value="MFC5849739.1"/>
    <property type="molecule type" value="Genomic_DNA"/>
</dbReference>
<keyword evidence="1" id="KW-0812">Transmembrane</keyword>